<keyword evidence="1" id="KW-0812">Transmembrane</keyword>
<accession>C7Q267</accession>
<name>C7Q267_CATAD</name>
<keyword evidence="1" id="KW-0472">Membrane</keyword>
<feature type="transmembrane region" description="Helical" evidence="1">
    <location>
        <begin position="49"/>
        <end position="71"/>
    </location>
</feature>
<dbReference type="HOGENOM" id="CLU_958750_0_0_11"/>
<dbReference type="KEGG" id="cai:Caci_8789"/>
<keyword evidence="3" id="KW-1185">Reference proteome</keyword>
<organism evidence="2 3">
    <name type="scientific">Catenulispora acidiphila (strain DSM 44928 / JCM 14897 / NBRC 102108 / NRRL B-24433 / ID139908)</name>
    <dbReference type="NCBI Taxonomy" id="479433"/>
    <lineage>
        <taxon>Bacteria</taxon>
        <taxon>Bacillati</taxon>
        <taxon>Actinomycetota</taxon>
        <taxon>Actinomycetes</taxon>
        <taxon>Catenulisporales</taxon>
        <taxon>Catenulisporaceae</taxon>
        <taxon>Catenulispora</taxon>
    </lineage>
</organism>
<gene>
    <name evidence="2" type="ordered locus">Caci_8789</name>
</gene>
<dbReference type="EMBL" id="CP001700">
    <property type="protein sequence ID" value="ACU77604.1"/>
    <property type="molecule type" value="Genomic_DNA"/>
</dbReference>
<proteinExistence type="predicted"/>
<protein>
    <submittedName>
        <fullName evidence="2">Uncharacterized protein</fullName>
    </submittedName>
</protein>
<dbReference type="STRING" id="479433.Caci_8789"/>
<evidence type="ECO:0000313" key="3">
    <source>
        <dbReference type="Proteomes" id="UP000000851"/>
    </source>
</evidence>
<dbReference type="RefSeq" id="WP_015797328.1">
    <property type="nucleotide sequence ID" value="NC_013131.1"/>
</dbReference>
<dbReference type="Proteomes" id="UP000000851">
    <property type="component" value="Chromosome"/>
</dbReference>
<keyword evidence="1" id="KW-1133">Transmembrane helix</keyword>
<reference evidence="2 3" key="1">
    <citation type="journal article" date="2009" name="Stand. Genomic Sci.">
        <title>Complete genome sequence of Catenulispora acidiphila type strain (ID 139908).</title>
        <authorList>
            <person name="Copeland A."/>
            <person name="Lapidus A."/>
            <person name="Glavina Del Rio T."/>
            <person name="Nolan M."/>
            <person name="Lucas S."/>
            <person name="Chen F."/>
            <person name="Tice H."/>
            <person name="Cheng J.F."/>
            <person name="Bruce D."/>
            <person name="Goodwin L."/>
            <person name="Pitluck S."/>
            <person name="Mikhailova N."/>
            <person name="Pati A."/>
            <person name="Ivanova N."/>
            <person name="Mavromatis K."/>
            <person name="Chen A."/>
            <person name="Palaniappan K."/>
            <person name="Chain P."/>
            <person name="Land M."/>
            <person name="Hauser L."/>
            <person name="Chang Y.J."/>
            <person name="Jeffries C.D."/>
            <person name="Chertkov O."/>
            <person name="Brettin T."/>
            <person name="Detter J.C."/>
            <person name="Han C."/>
            <person name="Ali Z."/>
            <person name="Tindall B.J."/>
            <person name="Goker M."/>
            <person name="Bristow J."/>
            <person name="Eisen J.A."/>
            <person name="Markowitz V."/>
            <person name="Hugenholtz P."/>
            <person name="Kyrpides N.C."/>
            <person name="Klenk H.P."/>
        </authorList>
    </citation>
    <scope>NUCLEOTIDE SEQUENCE [LARGE SCALE GENOMIC DNA]</scope>
    <source>
        <strain evidence="3">DSM 44928 / JCM 14897 / NBRC 102108 / NRRL B-24433 / ID139908</strain>
    </source>
</reference>
<sequence>MSTDELRSGGSGSEIHDLLGTAFDDGVPVLNLVPGAVDGYRKHRRRTRVLGTVGGALALAAVAVTGTVLGAGGGHQAQTTTGSGPNPVSAKTVMRCTGKYQLIGSYGGGLGVYSADQQRLTAVCEQDLTTLQQLIGDPSLGPLAESITPAPGLFSSMPTSEMTPQVGGSGALLQPGQYLGESVDGRDYDLSIEVFDKIPSLGGNCTSKSCPPNLKLADGRPATKVTGVLRDHYVVIHYDATHTVEIRAGLENRNSDEPLPFDFDQLIASPALARLISSDVHTLDLLNHPS</sequence>
<dbReference type="InParanoid" id="C7Q267"/>
<evidence type="ECO:0000256" key="1">
    <source>
        <dbReference type="SAM" id="Phobius"/>
    </source>
</evidence>
<dbReference type="AlphaFoldDB" id="C7Q267"/>
<evidence type="ECO:0000313" key="2">
    <source>
        <dbReference type="EMBL" id="ACU77604.1"/>
    </source>
</evidence>